<accession>A0A7C5SXA5</accession>
<organism evidence="1">
    <name type="scientific">Thermocrinis ruber</name>
    <dbReference type="NCBI Taxonomy" id="75906"/>
    <lineage>
        <taxon>Bacteria</taxon>
        <taxon>Pseudomonadati</taxon>
        <taxon>Aquificota</taxon>
        <taxon>Aquificia</taxon>
        <taxon>Aquificales</taxon>
        <taxon>Aquificaceae</taxon>
        <taxon>Thermocrinis</taxon>
    </lineage>
</organism>
<sequence>MKVDIINPSILRELVQKFPEGAQRARKKFKNFDRWLLGEDCPTYNQLVQLSKIFDVPFGNFFLEKLPQKSLPFEGGSKNFQDAVMHAKRVQNWAREILLEFGHEGLEYAGKCRGGFDEDVVVEELKKMFGGVESFDEMVKRAEEKGMFVLKSGYIKNVRRALDPEEFKGFVLYDSIAPVVFINNRVSVREKAFTLLHATVHVLMGESAVFDWESKEKNCFKTSAKFLEELGLKETETAKPSVINYWSERFLTLLVEAVHSGILLYTDLVDITGLSLKKLLSLLEDKPDRQV</sequence>
<reference evidence="1" key="1">
    <citation type="journal article" date="2020" name="mSystems">
        <title>Genome- and Community-Level Interaction Insights into Carbon Utilization and Element Cycling Functions of Hydrothermarchaeota in Hydrothermal Sediment.</title>
        <authorList>
            <person name="Zhou Z."/>
            <person name="Liu Y."/>
            <person name="Xu W."/>
            <person name="Pan J."/>
            <person name="Luo Z.H."/>
            <person name="Li M."/>
        </authorList>
    </citation>
    <scope>NUCLEOTIDE SEQUENCE [LARGE SCALE GENOMIC DNA]</scope>
    <source>
        <strain evidence="1">SpSt-114</strain>
    </source>
</reference>
<protein>
    <recommendedName>
        <fullName evidence="2">IrrE N-terminal-like domain-containing protein</fullName>
    </recommendedName>
</protein>
<proteinExistence type="predicted"/>
<evidence type="ECO:0000313" key="1">
    <source>
        <dbReference type="EMBL" id="HHO74143.1"/>
    </source>
</evidence>
<dbReference type="EMBL" id="DSAC01000070">
    <property type="protein sequence ID" value="HHO74143.1"/>
    <property type="molecule type" value="Genomic_DNA"/>
</dbReference>
<dbReference type="PANTHER" id="PTHR43236:SF2">
    <property type="entry name" value="BLL0069 PROTEIN"/>
    <property type="match status" value="1"/>
</dbReference>
<evidence type="ECO:0008006" key="2">
    <source>
        <dbReference type="Google" id="ProtNLM"/>
    </source>
</evidence>
<dbReference type="PANTHER" id="PTHR43236">
    <property type="entry name" value="ANTITOXIN HIGA1"/>
    <property type="match status" value="1"/>
</dbReference>
<name>A0A7C5SXA5_9AQUI</name>
<dbReference type="InterPro" id="IPR052345">
    <property type="entry name" value="Rad_response_metalloprotease"/>
</dbReference>
<gene>
    <name evidence="1" type="ORF">ENN04_05815</name>
</gene>
<dbReference type="AlphaFoldDB" id="A0A7C5SXA5"/>
<comment type="caution">
    <text evidence="1">The sequence shown here is derived from an EMBL/GenBank/DDBJ whole genome shotgun (WGS) entry which is preliminary data.</text>
</comment>